<dbReference type="Pfam" id="PF10636">
    <property type="entry name" value="hemP"/>
    <property type="match status" value="1"/>
</dbReference>
<dbReference type="InterPro" id="IPR019600">
    <property type="entry name" value="Hemin_uptake_protein_HemP"/>
</dbReference>
<gene>
    <name evidence="2" type="ORF">CH341_03625</name>
</gene>
<organism evidence="2 3">
    <name type="scientific">Rhodoplanes roseus</name>
    <dbReference type="NCBI Taxonomy" id="29409"/>
    <lineage>
        <taxon>Bacteria</taxon>
        <taxon>Pseudomonadati</taxon>
        <taxon>Pseudomonadota</taxon>
        <taxon>Alphaproteobacteria</taxon>
        <taxon>Hyphomicrobiales</taxon>
        <taxon>Nitrobacteraceae</taxon>
        <taxon>Rhodoplanes</taxon>
    </lineage>
</organism>
<dbReference type="EMBL" id="NPEX01000014">
    <property type="protein sequence ID" value="RAI45490.1"/>
    <property type="molecule type" value="Genomic_DNA"/>
</dbReference>
<dbReference type="Gene3D" id="2.10.70.10">
    <property type="entry name" value="Complement Module, domain 1"/>
    <property type="match status" value="1"/>
</dbReference>
<dbReference type="Proteomes" id="UP000249130">
    <property type="component" value="Unassembled WGS sequence"/>
</dbReference>
<comment type="caution">
    <text evidence="2">The sequence shown here is derived from an EMBL/GenBank/DDBJ whole genome shotgun (WGS) entry which is preliminary data.</text>
</comment>
<reference evidence="2 3" key="1">
    <citation type="submission" date="2017-07" db="EMBL/GenBank/DDBJ databases">
        <title>Draft Genome Sequences of Select Purple Nonsulfur Bacteria.</title>
        <authorList>
            <person name="Lasarre B."/>
            <person name="Mckinlay J.B."/>
        </authorList>
    </citation>
    <scope>NUCLEOTIDE SEQUENCE [LARGE SCALE GENOMIC DNA]</scope>
    <source>
        <strain evidence="2 3">DSM 5909</strain>
    </source>
</reference>
<evidence type="ECO:0000313" key="2">
    <source>
        <dbReference type="EMBL" id="RAI45490.1"/>
    </source>
</evidence>
<feature type="region of interest" description="Disordered" evidence="1">
    <location>
        <begin position="1"/>
        <end position="24"/>
    </location>
</feature>
<accession>A0A327L317</accession>
<evidence type="ECO:0000313" key="3">
    <source>
        <dbReference type="Proteomes" id="UP000249130"/>
    </source>
</evidence>
<evidence type="ECO:0008006" key="4">
    <source>
        <dbReference type="Google" id="ProtNLM"/>
    </source>
</evidence>
<dbReference type="AlphaFoldDB" id="A0A327L317"/>
<dbReference type="RefSeq" id="WP_111417672.1">
    <property type="nucleotide sequence ID" value="NZ_NPEX01000014.1"/>
</dbReference>
<sequence length="69" mass="7627">MNRPENDRGSVSVAAVGPGDTRAERSVPVVGHRIESRDLFVATREIIITHGTDAYRLRLTAQNKLILTK</sequence>
<dbReference type="OrthoDB" id="7870498at2"/>
<proteinExistence type="predicted"/>
<keyword evidence="3" id="KW-1185">Reference proteome</keyword>
<name>A0A327L317_9BRAD</name>
<protein>
    <recommendedName>
        <fullName evidence="4">Hemin uptake protein HemP</fullName>
    </recommendedName>
</protein>
<evidence type="ECO:0000256" key="1">
    <source>
        <dbReference type="SAM" id="MobiDB-lite"/>
    </source>
</evidence>